<name>A0A8S0XFB6_9GAMM</name>
<dbReference type="SUPFAM" id="SSF56935">
    <property type="entry name" value="Porins"/>
    <property type="match status" value="1"/>
</dbReference>
<dbReference type="PROSITE" id="PS52016">
    <property type="entry name" value="TONB_DEPENDENT_REC_3"/>
    <property type="match status" value="1"/>
</dbReference>
<evidence type="ECO:0000313" key="16">
    <source>
        <dbReference type="EMBL" id="CAA9890344.1"/>
    </source>
</evidence>
<proteinExistence type="inferred from homology"/>
<evidence type="ECO:0000256" key="3">
    <source>
        <dbReference type="ARBA" id="ARBA00022448"/>
    </source>
</evidence>
<dbReference type="GO" id="GO:0015344">
    <property type="term" value="F:siderophore uptake transmembrane transporter activity"/>
    <property type="evidence" value="ECO:0007669"/>
    <property type="project" value="TreeGrafter"/>
</dbReference>
<feature type="chain" id="PRO_5035909246" evidence="13">
    <location>
        <begin position="28"/>
        <end position="711"/>
    </location>
</feature>
<evidence type="ECO:0000256" key="7">
    <source>
        <dbReference type="ARBA" id="ARBA00023077"/>
    </source>
</evidence>
<dbReference type="InterPro" id="IPR000531">
    <property type="entry name" value="Beta-barrel_TonB"/>
</dbReference>
<keyword evidence="17" id="KW-1185">Reference proteome</keyword>
<keyword evidence="7 12" id="KW-0798">TonB box</keyword>
<dbReference type="CDD" id="cd01347">
    <property type="entry name" value="ligand_gated_channel"/>
    <property type="match status" value="1"/>
</dbReference>
<reference evidence="16 17" key="1">
    <citation type="submission" date="2020-02" db="EMBL/GenBank/DDBJ databases">
        <authorList>
            <person name="Hogendoorn C."/>
        </authorList>
    </citation>
    <scope>NUCLEOTIDE SEQUENCE [LARGE SCALE GENOMIC DNA]</scope>
    <source>
        <strain evidence="16">METHB21</strain>
    </source>
</reference>
<dbReference type="PANTHER" id="PTHR30069">
    <property type="entry name" value="TONB-DEPENDENT OUTER MEMBRANE RECEPTOR"/>
    <property type="match status" value="1"/>
</dbReference>
<sequence length="711" mass="78836">MSISSKIIIRCLAVLFCSSLAITKANAEEEVEDFFSKSPAELAAIPVTIATGTPKPIFQSAAVTSVITAEQIKSMGATELHEVLETVPGVHASLQQNTYDYSYSIRGIRNTQNSQVLMLLNGTRITTPFQGTLMTGTELPIDAIQRVEVIRGPGSALHGADAFAGVINIITKNAKDINGAALGARAGDHSTQSGWGQYGAQWAGWDVAASLQYQHTAGEGGRIVNADAQSGFDRLFGTHASHAPGALNTRYEIFNGHLNLQRKHWNIGFWAFNTINSGTRGGAAGALDPKGSGNGEQYLGDVQFSTEDWRENWELTAHLSYLQTDAQGKFQLFPDNALLPIGSDGNINVSSSSSLVAFPDGMILNLGRTEKIPSLELSSIYKGLDHHLLRFGAGFRYEEITPTDSRNFGYGAPLPPVVDGRLTNGTGTSFAYLPNVHRTIWSLIAQDEWQLADNWRLTAGIRYDQYSDFGGTANPRVALVWDINKQITSKILYGRAFRAPNFAEQFTQNNPVVLGNKDLNPEIINTYEWALDYRPFSSLRTAVNVYYYQIHNLISAVPEPGRLINIYQNSGDQNGYGTEFEWNWQWSEQWNVKGNYAWQHAINEVTNQQVAVVPEHHVYVAFQWQFMPNWHFQPQLNWIGGRNPLPGDNQKLNDYETIDFTLRGKKLFGHLNLAASLRNAFDTKYYEPAAPLPQNLPMPGRSFYLEASVNF</sequence>
<dbReference type="InterPro" id="IPR039426">
    <property type="entry name" value="TonB-dep_rcpt-like"/>
</dbReference>
<accession>A0A8S0XFB6</accession>
<dbReference type="Gene3D" id="2.40.170.20">
    <property type="entry name" value="TonB-dependent receptor, beta-barrel domain"/>
    <property type="match status" value="1"/>
</dbReference>
<evidence type="ECO:0000256" key="8">
    <source>
        <dbReference type="ARBA" id="ARBA00023136"/>
    </source>
</evidence>
<dbReference type="Pfam" id="PF00593">
    <property type="entry name" value="TonB_dep_Rec_b-barrel"/>
    <property type="match status" value="1"/>
</dbReference>
<dbReference type="Proteomes" id="UP000494216">
    <property type="component" value="Unassembled WGS sequence"/>
</dbReference>
<evidence type="ECO:0000259" key="15">
    <source>
        <dbReference type="Pfam" id="PF07715"/>
    </source>
</evidence>
<evidence type="ECO:0000256" key="13">
    <source>
        <dbReference type="SAM" id="SignalP"/>
    </source>
</evidence>
<dbReference type="GO" id="GO:0044718">
    <property type="term" value="P:siderophore transmembrane transport"/>
    <property type="evidence" value="ECO:0007669"/>
    <property type="project" value="TreeGrafter"/>
</dbReference>
<evidence type="ECO:0000256" key="9">
    <source>
        <dbReference type="ARBA" id="ARBA00023170"/>
    </source>
</evidence>
<keyword evidence="5 11" id="KW-0812">Transmembrane</keyword>
<evidence type="ECO:0000256" key="4">
    <source>
        <dbReference type="ARBA" id="ARBA00022452"/>
    </source>
</evidence>
<feature type="domain" description="TonB-dependent receptor plug" evidence="15">
    <location>
        <begin position="59"/>
        <end position="166"/>
    </location>
</feature>
<keyword evidence="4 11" id="KW-1134">Transmembrane beta strand</keyword>
<protein>
    <submittedName>
        <fullName evidence="16">Iron complex outermembrane recepter protein</fullName>
    </submittedName>
</protein>
<dbReference type="Gene3D" id="2.170.130.10">
    <property type="entry name" value="TonB-dependent receptor, plug domain"/>
    <property type="match status" value="1"/>
</dbReference>
<dbReference type="InterPro" id="IPR037066">
    <property type="entry name" value="Plug_dom_sf"/>
</dbReference>
<dbReference type="GO" id="GO:0009279">
    <property type="term" value="C:cell outer membrane"/>
    <property type="evidence" value="ECO:0007669"/>
    <property type="project" value="UniProtKB-SubCell"/>
</dbReference>
<keyword evidence="9" id="KW-0675">Receptor</keyword>
<dbReference type="RefSeq" id="WP_174625293.1">
    <property type="nucleotide sequence ID" value="NZ_CADCXN010000048.1"/>
</dbReference>
<keyword evidence="8 11" id="KW-0472">Membrane</keyword>
<evidence type="ECO:0000256" key="6">
    <source>
        <dbReference type="ARBA" id="ARBA00022729"/>
    </source>
</evidence>
<evidence type="ECO:0000256" key="5">
    <source>
        <dbReference type="ARBA" id="ARBA00022692"/>
    </source>
</evidence>
<evidence type="ECO:0000313" key="17">
    <source>
        <dbReference type="Proteomes" id="UP000494216"/>
    </source>
</evidence>
<organism evidence="16 17">
    <name type="scientific">Candidatus Methylobacter favarea</name>
    <dbReference type="NCBI Taxonomy" id="2707345"/>
    <lineage>
        <taxon>Bacteria</taxon>
        <taxon>Pseudomonadati</taxon>
        <taxon>Pseudomonadota</taxon>
        <taxon>Gammaproteobacteria</taxon>
        <taxon>Methylococcales</taxon>
        <taxon>Methylococcaceae</taxon>
        <taxon>Methylobacter</taxon>
    </lineage>
</organism>
<keyword evidence="3 11" id="KW-0813">Transport</keyword>
<evidence type="ECO:0000256" key="1">
    <source>
        <dbReference type="ARBA" id="ARBA00004571"/>
    </source>
</evidence>
<feature type="signal peptide" evidence="13">
    <location>
        <begin position="1"/>
        <end position="27"/>
    </location>
</feature>
<comment type="caution">
    <text evidence="16">The sequence shown here is derived from an EMBL/GenBank/DDBJ whole genome shotgun (WGS) entry which is preliminary data.</text>
</comment>
<dbReference type="InterPro" id="IPR012910">
    <property type="entry name" value="Plug_dom"/>
</dbReference>
<evidence type="ECO:0000256" key="11">
    <source>
        <dbReference type="PROSITE-ProRule" id="PRU01360"/>
    </source>
</evidence>
<evidence type="ECO:0000256" key="10">
    <source>
        <dbReference type="ARBA" id="ARBA00023237"/>
    </source>
</evidence>
<dbReference type="AlphaFoldDB" id="A0A8S0XFB6"/>
<gene>
    <name evidence="16" type="ORF">METHB2_200030</name>
</gene>
<feature type="domain" description="TonB-dependent receptor-like beta-barrel" evidence="14">
    <location>
        <begin position="266"/>
        <end position="679"/>
    </location>
</feature>
<evidence type="ECO:0000256" key="2">
    <source>
        <dbReference type="ARBA" id="ARBA00008143"/>
    </source>
</evidence>
<keyword evidence="10 11" id="KW-0998">Cell outer membrane</keyword>
<dbReference type="Pfam" id="PF07715">
    <property type="entry name" value="Plug"/>
    <property type="match status" value="1"/>
</dbReference>
<evidence type="ECO:0000256" key="12">
    <source>
        <dbReference type="RuleBase" id="RU003357"/>
    </source>
</evidence>
<dbReference type="PANTHER" id="PTHR30069:SF29">
    <property type="entry name" value="HEMOGLOBIN AND HEMOGLOBIN-HAPTOGLOBIN-BINDING PROTEIN 1-RELATED"/>
    <property type="match status" value="1"/>
</dbReference>
<evidence type="ECO:0000259" key="14">
    <source>
        <dbReference type="Pfam" id="PF00593"/>
    </source>
</evidence>
<dbReference type="EMBL" id="CADCXN010000048">
    <property type="protein sequence ID" value="CAA9890344.1"/>
    <property type="molecule type" value="Genomic_DNA"/>
</dbReference>
<keyword evidence="6 13" id="KW-0732">Signal</keyword>
<comment type="subcellular location">
    <subcellularLocation>
        <location evidence="1 11">Cell outer membrane</location>
        <topology evidence="1 11">Multi-pass membrane protein</topology>
    </subcellularLocation>
</comment>
<dbReference type="InterPro" id="IPR036942">
    <property type="entry name" value="Beta-barrel_TonB_sf"/>
</dbReference>
<comment type="similarity">
    <text evidence="2">Belongs to the TonB-dependent receptor family. Hemoglobin/haptoglobin binding protein subfamily.</text>
</comment>